<dbReference type="EMBL" id="WRXN01000002">
    <property type="protein sequence ID" value="MVT08212.1"/>
    <property type="molecule type" value="Genomic_DNA"/>
</dbReference>
<keyword evidence="4" id="KW-1185">Reference proteome</keyword>
<dbReference type="NCBIfam" id="TIGR01451">
    <property type="entry name" value="B_ant_repeat"/>
    <property type="match status" value="7"/>
</dbReference>
<dbReference type="InterPro" id="IPR001434">
    <property type="entry name" value="OmcB-like_DUF11"/>
</dbReference>
<feature type="domain" description="DUF11" evidence="2">
    <location>
        <begin position="318"/>
        <end position="423"/>
    </location>
</feature>
<feature type="domain" description="DUF11" evidence="2">
    <location>
        <begin position="454"/>
        <end position="560"/>
    </location>
</feature>
<dbReference type="Pfam" id="PF13585">
    <property type="entry name" value="CHU_C"/>
    <property type="match status" value="1"/>
</dbReference>
<feature type="domain" description="DUF11" evidence="2">
    <location>
        <begin position="855"/>
        <end position="969"/>
    </location>
</feature>
<proteinExistence type="predicted"/>
<evidence type="ECO:0000259" key="2">
    <source>
        <dbReference type="Pfam" id="PF01345"/>
    </source>
</evidence>
<sequence>MNKFYRRALLSCLALMGLLIYHYSHADGSKTRRAGNADIVTVKSLKNSAQTSFTPGQAIIYTITITNNGPDDATDVQVKDNAPVNTTISAWKATVTNGTVTLPATTGTGNLDQVISLIPNGAAVTYEVTIQTPSNYTGSLINTATVTSTSTDPNPGCSGCTAPALPAVPRADIVTVKNLKDPAKASFAPGEVVEYTITVTNNGPSDAQNVVVRDNAPAGTIINGWTASVTAGSVSLPATSGTGDLNQGIAVLPNGASVTYEVAVKTPGNYAGTLTNVVAVTSTTPDPRPVCTTCAVADLPPSSYADIVTSKVLRDPAKTVFSPGDAVVYLITVTNFGPSEATDVRITDLAPTGTTISGWTASVASGTVTLPATSGTGDLDETIAVFPDGAVVIYEVTVQTPPDYTGTLRNSATVVSVTPDPTPGGPGCPGCTAPPLPSIPTADVTAAKTLKDSAQKDFAPGEEVVYTIVVTNHGPSNARNVNVRDDAPSGTTISGWTARVDSGTVTLPATSGAGNLDEVIALLPNGAVVTYEVTVKTPPDYTGTLANTAAVTSSTADPDPGCPMCTTPGVPAVPEADIVTVKTLKDPSLTIFTPGDAIVYTITVTNNGPSNAANVQVKDDAPAGTTISGWTATVTTGTVTLPAASGTGNLDQTIAVLPYGAVVTYEVTVQTPVSFPGGPLNNVAVVTSGTPDPSPDCMDCGTTIPSIPTADVVSAKTLKDPSQTTFAAGEAVTYIITVRNAGPDDAADVHVQDIAPAGTIIGSWTATVEAGAVTLPNMGGIGDLDETIPLLPNGAVVTYEVTVVTPPDFTGTLSNVATVTSSTNDPSPDCPSCTTPAMPGGTSADIVTVKKLKDDTQNFYRPGEAVVYQIVVTNNGPSNAADVHITDIAPAGTTISSWTAAVTAGAITLPATSGAGNLDQVIGVFPNAASVTYEVTIQTEANFTGSIENVATVTSPTPDPVPACDSCTAPVIVPGSRIPPTAVNDSADVKEAHTVTIPFVDNDVPGDPVWGEIVPGTVKIITQPEHGTVIVNTDGTVTYTPEPGYIGTDSFTYQVQDESGNWSNEATITVTIQKLDLEIPNMITPNGDGANDKWVIKGLEKYTQHEIVIFNRWNNMLYKSKNYHGEWDGQGLNAGTYYYTLRILDIYGKWHTVNGYIMLLK</sequence>
<feature type="domain" description="DUF11" evidence="2">
    <location>
        <begin position="719"/>
        <end position="828"/>
    </location>
</feature>
<dbReference type="PANTHER" id="PTHR34819:SF3">
    <property type="entry name" value="CELL SURFACE PROTEIN"/>
    <property type="match status" value="1"/>
</dbReference>
<comment type="caution">
    <text evidence="3">The sequence shown here is derived from an EMBL/GenBank/DDBJ whole genome shotgun (WGS) entry which is preliminary data.</text>
</comment>
<accession>A0A7K1U1G6</accession>
<protein>
    <submittedName>
        <fullName evidence="3">DUF11 domain-containing protein</fullName>
    </submittedName>
</protein>
<feature type="domain" description="DUF11" evidence="2">
    <location>
        <begin position="46"/>
        <end position="155"/>
    </location>
</feature>
<dbReference type="Pfam" id="PF17963">
    <property type="entry name" value="Big_9"/>
    <property type="match status" value="1"/>
</dbReference>
<feature type="chain" id="PRO_5029680158" evidence="1">
    <location>
        <begin position="27"/>
        <end position="1161"/>
    </location>
</feature>
<evidence type="ECO:0000313" key="3">
    <source>
        <dbReference type="EMBL" id="MVT08212.1"/>
    </source>
</evidence>
<gene>
    <name evidence="3" type="ORF">GO493_08065</name>
</gene>
<feature type="domain" description="DUF11" evidence="2">
    <location>
        <begin position="582"/>
        <end position="695"/>
    </location>
</feature>
<dbReference type="AlphaFoldDB" id="A0A7K1U1G6"/>
<dbReference type="Proteomes" id="UP000461730">
    <property type="component" value="Unassembled WGS sequence"/>
</dbReference>
<name>A0A7K1U1G6_9BACT</name>
<feature type="domain" description="DUF11" evidence="2">
    <location>
        <begin position="181"/>
        <end position="289"/>
    </location>
</feature>
<dbReference type="InterPro" id="IPR026341">
    <property type="entry name" value="T9SS_type_B"/>
</dbReference>
<dbReference type="Pfam" id="PF01345">
    <property type="entry name" value="DUF11"/>
    <property type="match status" value="7"/>
</dbReference>
<organism evidence="3 4">
    <name type="scientific">Chitinophaga tropicalis</name>
    <dbReference type="NCBI Taxonomy" id="2683588"/>
    <lineage>
        <taxon>Bacteria</taxon>
        <taxon>Pseudomonadati</taxon>
        <taxon>Bacteroidota</taxon>
        <taxon>Chitinophagia</taxon>
        <taxon>Chitinophagales</taxon>
        <taxon>Chitinophagaceae</taxon>
        <taxon>Chitinophaga</taxon>
    </lineage>
</organism>
<dbReference type="Gene3D" id="2.60.40.740">
    <property type="match status" value="1"/>
</dbReference>
<evidence type="ECO:0000256" key="1">
    <source>
        <dbReference type="SAM" id="SignalP"/>
    </source>
</evidence>
<feature type="signal peptide" evidence="1">
    <location>
        <begin position="1"/>
        <end position="26"/>
    </location>
</feature>
<dbReference type="NCBIfam" id="TIGR04131">
    <property type="entry name" value="Bac_Flav_CTERM"/>
    <property type="match status" value="1"/>
</dbReference>
<dbReference type="PANTHER" id="PTHR34819">
    <property type="entry name" value="LARGE CYSTEINE-RICH PERIPLASMIC PROTEIN OMCB"/>
    <property type="match status" value="1"/>
</dbReference>
<keyword evidence="1" id="KW-0732">Signal</keyword>
<dbReference type="RefSeq" id="WP_157305622.1">
    <property type="nucleotide sequence ID" value="NZ_WRXN01000002.1"/>
</dbReference>
<dbReference type="Gene3D" id="2.60.40.3440">
    <property type="match status" value="1"/>
</dbReference>
<dbReference type="InterPro" id="IPR051172">
    <property type="entry name" value="Chlamydia_OmcB"/>
</dbReference>
<reference evidence="3 4" key="1">
    <citation type="submission" date="2019-12" db="EMBL/GenBank/DDBJ databases">
        <title>Chitinophaga sp. strain ysch24 (GDMCC 1.1355), whole genome shotgun sequence.</title>
        <authorList>
            <person name="Zhang X."/>
        </authorList>
    </citation>
    <scope>NUCLEOTIDE SEQUENCE [LARGE SCALE GENOMIC DNA]</scope>
    <source>
        <strain evidence="4">ysch24</strain>
    </source>
</reference>
<dbReference type="InterPro" id="IPR047589">
    <property type="entry name" value="DUF11_rpt"/>
</dbReference>
<evidence type="ECO:0000313" key="4">
    <source>
        <dbReference type="Proteomes" id="UP000461730"/>
    </source>
</evidence>